<feature type="domain" description="O-methyltransferase C-terminal" evidence="5">
    <location>
        <begin position="128"/>
        <end position="320"/>
    </location>
</feature>
<name>A0A152A3K2_TIELA</name>
<dbReference type="Gene3D" id="1.10.10.10">
    <property type="entry name" value="Winged helix-like DNA-binding domain superfamily/Winged helix DNA-binding domain"/>
    <property type="match status" value="1"/>
</dbReference>
<dbReference type="InParanoid" id="A0A152A3K2"/>
<evidence type="ECO:0000259" key="6">
    <source>
        <dbReference type="Pfam" id="PF08100"/>
    </source>
</evidence>
<dbReference type="PROSITE" id="PS51683">
    <property type="entry name" value="SAM_OMT_II"/>
    <property type="match status" value="1"/>
</dbReference>
<dbReference type="InterPro" id="IPR029063">
    <property type="entry name" value="SAM-dependent_MTases_sf"/>
</dbReference>
<dbReference type="GO" id="GO:0046983">
    <property type="term" value="F:protein dimerization activity"/>
    <property type="evidence" value="ECO:0007669"/>
    <property type="project" value="InterPro"/>
</dbReference>
<dbReference type="Pfam" id="PF08100">
    <property type="entry name" value="Dimerisation"/>
    <property type="match status" value="1"/>
</dbReference>
<organism evidence="7 8">
    <name type="scientific">Tieghemostelium lacteum</name>
    <name type="common">Slime mold</name>
    <name type="synonym">Dictyostelium lacteum</name>
    <dbReference type="NCBI Taxonomy" id="361077"/>
    <lineage>
        <taxon>Eukaryota</taxon>
        <taxon>Amoebozoa</taxon>
        <taxon>Evosea</taxon>
        <taxon>Eumycetozoa</taxon>
        <taxon>Dictyostelia</taxon>
        <taxon>Dictyosteliales</taxon>
        <taxon>Raperosteliaceae</taxon>
        <taxon>Tieghemostelium</taxon>
    </lineage>
</organism>
<dbReference type="InterPro" id="IPR036390">
    <property type="entry name" value="WH_DNA-bd_sf"/>
</dbReference>
<dbReference type="OrthoDB" id="16076at2759"/>
<evidence type="ECO:0000256" key="1">
    <source>
        <dbReference type="ARBA" id="ARBA00022603"/>
    </source>
</evidence>
<keyword evidence="2 7" id="KW-0808">Transferase</keyword>
<dbReference type="PIRSF" id="PIRSF005739">
    <property type="entry name" value="O-mtase"/>
    <property type="match status" value="1"/>
</dbReference>
<feature type="domain" description="O-methyltransferase dimerisation" evidence="6">
    <location>
        <begin position="25"/>
        <end position="95"/>
    </location>
</feature>
<dbReference type="SUPFAM" id="SSF53335">
    <property type="entry name" value="S-adenosyl-L-methionine-dependent methyltransferases"/>
    <property type="match status" value="1"/>
</dbReference>
<proteinExistence type="predicted"/>
<dbReference type="InterPro" id="IPR016461">
    <property type="entry name" value="COMT-like"/>
</dbReference>
<dbReference type="InterPro" id="IPR012967">
    <property type="entry name" value="COMT_dimerisation"/>
</dbReference>
<dbReference type="EMBL" id="LODT01000013">
    <property type="protein sequence ID" value="KYR00685.1"/>
    <property type="molecule type" value="Genomic_DNA"/>
</dbReference>
<reference evidence="7 8" key="1">
    <citation type="submission" date="2015-12" db="EMBL/GenBank/DDBJ databases">
        <title>Dictyostelia acquired genes for synthesis and detection of signals that induce cell-type specialization by lateral gene transfer from prokaryotes.</title>
        <authorList>
            <person name="Gloeckner G."/>
            <person name="Schaap P."/>
        </authorList>
    </citation>
    <scope>NUCLEOTIDE SEQUENCE [LARGE SCALE GENOMIC DNA]</scope>
    <source>
        <strain evidence="7 8">TK</strain>
    </source>
</reference>
<evidence type="ECO:0000259" key="5">
    <source>
        <dbReference type="Pfam" id="PF00891"/>
    </source>
</evidence>
<dbReference type="SUPFAM" id="SSF46785">
    <property type="entry name" value="Winged helix' DNA-binding domain"/>
    <property type="match status" value="1"/>
</dbReference>
<evidence type="ECO:0000313" key="7">
    <source>
        <dbReference type="EMBL" id="KYR00685.1"/>
    </source>
</evidence>
<dbReference type="InterPro" id="IPR001077">
    <property type="entry name" value="COMT_C"/>
</dbReference>
<dbReference type="PANTHER" id="PTHR43712">
    <property type="entry name" value="PUTATIVE (AFU_ORTHOLOGUE AFUA_4G14580)-RELATED"/>
    <property type="match status" value="1"/>
</dbReference>
<keyword evidence="1 7" id="KW-0489">Methyltransferase</keyword>
<dbReference type="GO" id="GO:0008171">
    <property type="term" value="F:O-methyltransferase activity"/>
    <property type="evidence" value="ECO:0007669"/>
    <property type="project" value="InterPro"/>
</dbReference>
<dbReference type="GO" id="GO:0032259">
    <property type="term" value="P:methylation"/>
    <property type="evidence" value="ECO:0007669"/>
    <property type="project" value="UniProtKB-KW"/>
</dbReference>
<dbReference type="InterPro" id="IPR036388">
    <property type="entry name" value="WH-like_DNA-bd_sf"/>
</dbReference>
<evidence type="ECO:0000256" key="2">
    <source>
        <dbReference type="ARBA" id="ARBA00022679"/>
    </source>
</evidence>
<dbReference type="PANTHER" id="PTHR43712:SF2">
    <property type="entry name" value="O-METHYLTRANSFERASE CICE"/>
    <property type="match status" value="1"/>
</dbReference>
<dbReference type="Pfam" id="PF00891">
    <property type="entry name" value="Methyltransf_2"/>
    <property type="match status" value="1"/>
</dbReference>
<keyword evidence="8" id="KW-1185">Reference proteome</keyword>
<protein>
    <submittedName>
        <fullName evidence="7">O-methyltransferase family 2 protein</fullName>
    </submittedName>
</protein>
<evidence type="ECO:0000256" key="3">
    <source>
        <dbReference type="ARBA" id="ARBA00022691"/>
    </source>
</evidence>
<dbReference type="Proteomes" id="UP000076078">
    <property type="component" value="Unassembled WGS sequence"/>
</dbReference>
<feature type="active site" description="Proton acceptor" evidence="4">
    <location>
        <position position="251"/>
    </location>
</feature>
<dbReference type="AlphaFoldDB" id="A0A152A3K2"/>
<keyword evidence="3" id="KW-0949">S-adenosyl-L-methionine</keyword>
<dbReference type="OMA" id="HGPEPTI"/>
<evidence type="ECO:0000256" key="4">
    <source>
        <dbReference type="PIRSR" id="PIRSR005739-1"/>
    </source>
</evidence>
<sequence length="339" mass="38053">MANPPTLPSTTPIHNLLQIGMYNTISRIVHAGVYLGLPDHVENGPKSAFQIAKEIKADPDSVYRLMRALSSQGIMREEDEFGVFSKTPTSTLLTNTDKGLMRSGILTLCGDLQYKAHLNLVKTIQTGIPQSDFGYEGGFWEALLRSDPDTILNFNKYMTLSSILFAPTLVKSTSFSGMKIVCDLGGSQGMLIREILKNNPNVQKGINFDLPTIIEYKKSNEDNNTRYEEVAGDFFDSVPFADAYTLKFVLHDWNDDKCKIILKNIENANANAKIIIYDSICDSKNESKFSPIYDIKMKHFLNGRERSPQEWINLAESCNYKIVEFNSSVTPGLIIMVHK</sequence>
<accession>A0A152A3K2</accession>
<evidence type="ECO:0000313" key="8">
    <source>
        <dbReference type="Proteomes" id="UP000076078"/>
    </source>
</evidence>
<comment type="caution">
    <text evidence="7">The sequence shown here is derived from an EMBL/GenBank/DDBJ whole genome shotgun (WGS) entry which is preliminary data.</text>
</comment>
<dbReference type="Gene3D" id="3.40.50.150">
    <property type="entry name" value="Vaccinia Virus protein VP39"/>
    <property type="match status" value="1"/>
</dbReference>
<gene>
    <name evidence="7" type="ORF">DLAC_02724</name>
</gene>